<comment type="similarity">
    <text evidence="2">Belongs to the fimbrial protein family.</text>
</comment>
<evidence type="ECO:0000256" key="4">
    <source>
        <dbReference type="SAM" id="SignalP"/>
    </source>
</evidence>
<proteinExistence type="inferred from homology"/>
<dbReference type="InterPro" id="IPR050263">
    <property type="entry name" value="Bact_Fimbrial_Adh_Pro"/>
</dbReference>
<feature type="signal peptide" evidence="4">
    <location>
        <begin position="1"/>
        <end position="35"/>
    </location>
</feature>
<organism evidence="6 7">
    <name type="scientific">Rahnella inusitata</name>
    <dbReference type="NCBI Taxonomy" id="58169"/>
    <lineage>
        <taxon>Bacteria</taxon>
        <taxon>Pseudomonadati</taxon>
        <taxon>Pseudomonadota</taxon>
        <taxon>Gammaproteobacteria</taxon>
        <taxon>Enterobacterales</taxon>
        <taxon>Yersiniaceae</taxon>
        <taxon>Rahnella</taxon>
    </lineage>
</organism>
<keyword evidence="7" id="KW-1185">Reference proteome</keyword>
<keyword evidence="4" id="KW-0732">Signal</keyword>
<accession>A0ABX9NVU3</accession>
<dbReference type="PANTHER" id="PTHR33420">
    <property type="entry name" value="FIMBRIAL SUBUNIT ELFA-RELATED"/>
    <property type="match status" value="1"/>
</dbReference>
<dbReference type="InterPro" id="IPR008966">
    <property type="entry name" value="Adhesion_dom_sf"/>
</dbReference>
<dbReference type="SUPFAM" id="SSF49401">
    <property type="entry name" value="Bacterial adhesins"/>
    <property type="match status" value="1"/>
</dbReference>
<keyword evidence="3" id="KW-0281">Fimbrium</keyword>
<dbReference type="Pfam" id="PF00419">
    <property type="entry name" value="Fimbrial"/>
    <property type="match status" value="1"/>
</dbReference>
<comment type="subcellular location">
    <subcellularLocation>
        <location evidence="1">Fimbrium</location>
    </subcellularLocation>
</comment>
<comment type="caution">
    <text evidence="6">The sequence shown here is derived from an EMBL/GenBank/DDBJ whole genome shotgun (WGS) entry which is preliminary data.</text>
</comment>
<dbReference type="InterPro" id="IPR036937">
    <property type="entry name" value="Adhesion_dom_fimbrial_sf"/>
</dbReference>
<dbReference type="InterPro" id="IPR000259">
    <property type="entry name" value="Adhesion_dom_fimbrial"/>
</dbReference>
<dbReference type="Gene3D" id="2.60.40.3310">
    <property type="match status" value="1"/>
</dbReference>
<dbReference type="Gene3D" id="2.60.40.1090">
    <property type="entry name" value="Fimbrial-type adhesion domain"/>
    <property type="match status" value="1"/>
</dbReference>
<feature type="chain" id="PRO_5046366776" evidence="4">
    <location>
        <begin position="36"/>
        <end position="351"/>
    </location>
</feature>
<sequence>MIKGFSMFKNISVAGYFMLAALLSVTALTSAPALASSTCNNDSDNDPVAAGAMSIPANAAPGTMIKSVQTTSIMQCRDTTSSSASFITYVDLQPTGPLVSGYTDVYQTNISGIGVRYTFNAPNCTDANAVIISGTGKTRFSCPFTTGTTYVKYPLNANMDFIVTGTLPASSTLTSVSAIKLYFSNSDIAGGPWAQDPPISGVASGSVTASTCSVNQKSIGVTLDTVTTTQLSGPIGVTAAPKPFTLSLTCPEGIKTFVTLTDSTNSGNLTTTLGLTPDSSAQGVGIQILNSSDTPVAFGPDSAAAGNLNQFLLGASVAGVTEYPFKAQYISTGNVRAGTVKAIATFTLSYQ</sequence>
<evidence type="ECO:0000256" key="2">
    <source>
        <dbReference type="ARBA" id="ARBA00006671"/>
    </source>
</evidence>
<dbReference type="PANTHER" id="PTHR33420:SF14">
    <property type="entry name" value="TYPE 1 FIMBRIN D-MANNOSE SPECIFIC ADHESIN"/>
    <property type="match status" value="1"/>
</dbReference>
<evidence type="ECO:0000313" key="7">
    <source>
        <dbReference type="Proteomes" id="UP000284119"/>
    </source>
</evidence>
<protein>
    <submittedName>
        <fullName evidence="6">Type 1 fimbrial protein</fullName>
    </submittedName>
</protein>
<evidence type="ECO:0000313" key="6">
    <source>
        <dbReference type="EMBL" id="RJT10707.1"/>
    </source>
</evidence>
<evidence type="ECO:0000259" key="5">
    <source>
        <dbReference type="Pfam" id="PF00419"/>
    </source>
</evidence>
<dbReference type="Proteomes" id="UP000284119">
    <property type="component" value="Unassembled WGS sequence"/>
</dbReference>
<gene>
    <name evidence="6" type="ORF">D5396_18040</name>
</gene>
<evidence type="ECO:0000256" key="1">
    <source>
        <dbReference type="ARBA" id="ARBA00004561"/>
    </source>
</evidence>
<name>A0ABX9NVU3_9GAMM</name>
<reference evidence="6 7" key="1">
    <citation type="submission" date="2018-09" db="EMBL/GenBank/DDBJ databases">
        <authorList>
            <person name="Le Fleche-Mateos A."/>
        </authorList>
    </citation>
    <scope>NUCLEOTIDE SEQUENCE [LARGE SCALE GENOMIC DNA]</scope>
    <source>
        <strain evidence="6 7">DSM 30078</strain>
    </source>
</reference>
<evidence type="ECO:0000256" key="3">
    <source>
        <dbReference type="ARBA" id="ARBA00023263"/>
    </source>
</evidence>
<dbReference type="EMBL" id="RAHG01000010">
    <property type="protein sequence ID" value="RJT10707.1"/>
    <property type="molecule type" value="Genomic_DNA"/>
</dbReference>
<feature type="domain" description="Fimbrial-type adhesion" evidence="5">
    <location>
        <begin position="204"/>
        <end position="351"/>
    </location>
</feature>